<dbReference type="STRING" id="3821.A0A151T2Z0"/>
<proteinExistence type="predicted"/>
<dbReference type="OMA" id="VELCWIC"/>
<organism evidence="1 2">
    <name type="scientific">Cajanus cajan</name>
    <name type="common">Pigeon pea</name>
    <name type="synonym">Cajanus indicus</name>
    <dbReference type="NCBI Taxonomy" id="3821"/>
    <lineage>
        <taxon>Eukaryota</taxon>
        <taxon>Viridiplantae</taxon>
        <taxon>Streptophyta</taxon>
        <taxon>Embryophyta</taxon>
        <taxon>Tracheophyta</taxon>
        <taxon>Spermatophyta</taxon>
        <taxon>Magnoliopsida</taxon>
        <taxon>eudicotyledons</taxon>
        <taxon>Gunneridae</taxon>
        <taxon>Pentapetalae</taxon>
        <taxon>rosids</taxon>
        <taxon>fabids</taxon>
        <taxon>Fabales</taxon>
        <taxon>Fabaceae</taxon>
        <taxon>Papilionoideae</taxon>
        <taxon>50 kb inversion clade</taxon>
        <taxon>NPAAA clade</taxon>
        <taxon>indigoferoid/millettioid clade</taxon>
        <taxon>Phaseoleae</taxon>
        <taxon>Cajanus</taxon>
    </lineage>
</organism>
<sequence length="273" mass="30714">LETYFASQTQAKIKKLKMQLRMSKKNSTVIEYLLLVKKTVDSLSTNFVHSNAESSHLTVLTSSSQNDHLPNSNHAFITSLDATDALSMNDTNPTTVATIPKIEPGVTSSGPQNAHPMIIRSKAEIFKPKTYAITLMKSPYDHTIKPNTVKEALARPEWLKAMKNEYQTLMKLIVFCDSDWGNDKDDRKSTSGYYVYLGSNLISWSSRKQKSVSRSTIEAEYRNIADVTANIIWIQPLLSELVFPKSLPRTYCDNLSVVLITANPVLHSKTKHF</sequence>
<dbReference type="CDD" id="cd09272">
    <property type="entry name" value="RNase_HI_RT_Ty1"/>
    <property type="match status" value="1"/>
</dbReference>
<evidence type="ECO:0000313" key="2">
    <source>
        <dbReference type="Proteomes" id="UP000075243"/>
    </source>
</evidence>
<dbReference type="EMBL" id="CM003610">
    <property type="protein sequence ID" value="KYP61430.1"/>
    <property type="molecule type" value="Genomic_DNA"/>
</dbReference>
<dbReference type="Proteomes" id="UP000075243">
    <property type="component" value="Chromosome 8"/>
</dbReference>
<gene>
    <name evidence="1" type="ORF">KK1_015919</name>
</gene>
<protein>
    <submittedName>
        <fullName evidence="1">Retrovirus-related Pol polyprotein from transposon TNT 1-94</fullName>
    </submittedName>
</protein>
<accession>A0A151T2Z0</accession>
<feature type="non-terminal residue" evidence="1">
    <location>
        <position position="1"/>
    </location>
</feature>
<dbReference type="PANTHER" id="PTHR11439">
    <property type="entry name" value="GAG-POL-RELATED RETROTRANSPOSON"/>
    <property type="match status" value="1"/>
</dbReference>
<keyword evidence="2" id="KW-1185">Reference proteome</keyword>
<evidence type="ECO:0000313" key="1">
    <source>
        <dbReference type="EMBL" id="KYP61430.1"/>
    </source>
</evidence>
<dbReference type="PANTHER" id="PTHR11439:SF463">
    <property type="entry name" value="REVERSE TRANSCRIPTASE TY1_COPIA-TYPE DOMAIN-CONTAINING PROTEIN"/>
    <property type="match status" value="1"/>
</dbReference>
<name>A0A151T2Z0_CAJCA</name>
<reference evidence="1 2" key="1">
    <citation type="journal article" date="2012" name="Nat. Biotechnol.">
        <title>Draft genome sequence of pigeonpea (Cajanus cajan), an orphan legume crop of resource-poor farmers.</title>
        <authorList>
            <person name="Varshney R.K."/>
            <person name="Chen W."/>
            <person name="Li Y."/>
            <person name="Bharti A.K."/>
            <person name="Saxena R.K."/>
            <person name="Schlueter J.A."/>
            <person name="Donoghue M.T."/>
            <person name="Azam S."/>
            <person name="Fan G."/>
            <person name="Whaley A.M."/>
            <person name="Farmer A.D."/>
            <person name="Sheridan J."/>
            <person name="Iwata A."/>
            <person name="Tuteja R."/>
            <person name="Penmetsa R.V."/>
            <person name="Wu W."/>
            <person name="Upadhyaya H.D."/>
            <person name="Yang S.P."/>
            <person name="Shah T."/>
            <person name="Saxena K.B."/>
            <person name="Michael T."/>
            <person name="McCombie W.R."/>
            <person name="Yang B."/>
            <person name="Zhang G."/>
            <person name="Yang H."/>
            <person name="Wang J."/>
            <person name="Spillane C."/>
            <person name="Cook D.R."/>
            <person name="May G.D."/>
            <person name="Xu X."/>
            <person name="Jackson S.A."/>
        </authorList>
    </citation>
    <scope>NUCLEOTIDE SEQUENCE [LARGE SCALE GENOMIC DNA]</scope>
    <source>
        <strain evidence="2">cv. Asha</strain>
    </source>
</reference>
<dbReference type="AlphaFoldDB" id="A0A151T2Z0"/>